<proteinExistence type="predicted"/>
<feature type="chain" id="PRO_5046463177" description="Secreted protein" evidence="1">
    <location>
        <begin position="35"/>
        <end position="223"/>
    </location>
</feature>
<feature type="signal peptide" evidence="1">
    <location>
        <begin position="1"/>
        <end position="34"/>
    </location>
</feature>
<keyword evidence="1" id="KW-0732">Signal</keyword>
<comment type="caution">
    <text evidence="2">The sequence shown here is derived from an EMBL/GenBank/DDBJ whole genome shotgun (WGS) entry which is preliminary data.</text>
</comment>
<gene>
    <name evidence="2" type="ORF">JBF12_31500</name>
</gene>
<reference evidence="2 3" key="1">
    <citation type="submission" date="2020-12" db="EMBL/GenBank/DDBJ databases">
        <authorList>
            <person name="Kusuma A.B."/>
            <person name="Nouioui I."/>
            <person name="Goodfellow M."/>
        </authorList>
    </citation>
    <scope>NUCLEOTIDE SEQUENCE [LARGE SCALE GENOMIC DNA]</scope>
    <source>
        <strain evidence="2 3">DSM 41764</strain>
    </source>
</reference>
<dbReference type="Proteomes" id="UP000638849">
    <property type="component" value="Unassembled WGS sequence"/>
</dbReference>
<evidence type="ECO:0000313" key="2">
    <source>
        <dbReference type="EMBL" id="MBI0317431.1"/>
    </source>
</evidence>
<protein>
    <recommendedName>
        <fullName evidence="4">Secreted protein</fullName>
    </recommendedName>
</protein>
<accession>A0ABS0RL17</accession>
<organism evidence="2 3">
    <name type="scientific">Streptomyces javensis</name>
    <dbReference type="NCBI Taxonomy" id="114698"/>
    <lineage>
        <taxon>Bacteria</taxon>
        <taxon>Bacillati</taxon>
        <taxon>Actinomycetota</taxon>
        <taxon>Actinomycetes</taxon>
        <taxon>Kitasatosporales</taxon>
        <taxon>Streptomycetaceae</taxon>
        <taxon>Streptomyces</taxon>
        <taxon>Streptomyces violaceusniger group</taxon>
    </lineage>
</organism>
<keyword evidence="3" id="KW-1185">Reference proteome</keyword>
<evidence type="ECO:0000256" key="1">
    <source>
        <dbReference type="SAM" id="SignalP"/>
    </source>
</evidence>
<name>A0ABS0RL17_9ACTN</name>
<sequence>MRKLKLGKRSARMGSALAVGLLMVSGLTATSASAAPSSANASPELGVRFYPDGDGQCDGPTNPPERWVTAPDWSTAIRLDTDNRAGGCQLAFGIYDPSNSLAGLTATYTWEPEPGSDESQCQNGGAHSIPIKPFKTFGDNIRVDTDGRAGWCNLTFTLSGRSDVGLDVQFYGDGGADAGGQCKNYRPKDTYDTAYEGHSVTVSDDTDGRAGGCYLSLRLNRLF</sequence>
<evidence type="ECO:0008006" key="4">
    <source>
        <dbReference type="Google" id="ProtNLM"/>
    </source>
</evidence>
<evidence type="ECO:0000313" key="3">
    <source>
        <dbReference type="Proteomes" id="UP000638849"/>
    </source>
</evidence>
<dbReference type="EMBL" id="JAEEAQ010000418">
    <property type="protein sequence ID" value="MBI0317431.1"/>
    <property type="molecule type" value="Genomic_DNA"/>
</dbReference>
<dbReference type="RefSeq" id="WP_198280155.1">
    <property type="nucleotide sequence ID" value="NZ_BAAAIF010000001.1"/>
</dbReference>